<dbReference type="Proteomes" id="UP000586947">
    <property type="component" value="Unassembled WGS sequence"/>
</dbReference>
<proteinExistence type="predicted"/>
<evidence type="ECO:0000256" key="1">
    <source>
        <dbReference type="SAM" id="Phobius"/>
    </source>
</evidence>
<sequence>MANERVKSVGGYVMRLLGGVAIIVGILMFFGSLPEGNLVGVVLSIAFVAGGAVLLKRSGGGGRGEQVASAPRGQR</sequence>
<accession>A0A840VYG9</accession>
<evidence type="ECO:0000313" key="3">
    <source>
        <dbReference type="Proteomes" id="UP000586947"/>
    </source>
</evidence>
<name>A0A840VYG9_9ACTN</name>
<keyword evidence="3" id="KW-1185">Reference proteome</keyword>
<dbReference type="RefSeq" id="WP_184176184.1">
    <property type="nucleotide sequence ID" value="NZ_BMNF01000008.1"/>
</dbReference>
<comment type="caution">
    <text evidence="2">The sequence shown here is derived from an EMBL/GenBank/DDBJ whole genome shotgun (WGS) entry which is preliminary data.</text>
</comment>
<gene>
    <name evidence="2" type="ORF">HNR20_000546</name>
</gene>
<protein>
    <submittedName>
        <fullName evidence="2">Uncharacterized membrane protein HdeD (DUF308 family)</fullName>
    </submittedName>
</protein>
<keyword evidence="1" id="KW-0472">Membrane</keyword>
<keyword evidence="1" id="KW-1133">Transmembrane helix</keyword>
<feature type="transmembrane region" description="Helical" evidence="1">
    <location>
        <begin position="37"/>
        <end position="55"/>
    </location>
</feature>
<organism evidence="2 3">
    <name type="scientific">Micromonospora parathelypteridis</name>
    <dbReference type="NCBI Taxonomy" id="1839617"/>
    <lineage>
        <taxon>Bacteria</taxon>
        <taxon>Bacillati</taxon>
        <taxon>Actinomycetota</taxon>
        <taxon>Actinomycetes</taxon>
        <taxon>Micromonosporales</taxon>
        <taxon>Micromonosporaceae</taxon>
        <taxon>Micromonospora</taxon>
    </lineage>
</organism>
<reference evidence="2 3" key="1">
    <citation type="submission" date="2020-08" db="EMBL/GenBank/DDBJ databases">
        <title>Sequencing the genomes of 1000 actinobacteria strains.</title>
        <authorList>
            <person name="Klenk H.-P."/>
        </authorList>
    </citation>
    <scope>NUCLEOTIDE SEQUENCE [LARGE SCALE GENOMIC DNA]</scope>
    <source>
        <strain evidence="2 3">DSM 103125</strain>
    </source>
</reference>
<dbReference type="EMBL" id="JACHDP010000001">
    <property type="protein sequence ID" value="MBB5476041.1"/>
    <property type="molecule type" value="Genomic_DNA"/>
</dbReference>
<keyword evidence="1" id="KW-0812">Transmembrane</keyword>
<evidence type="ECO:0000313" key="2">
    <source>
        <dbReference type="EMBL" id="MBB5476041.1"/>
    </source>
</evidence>
<feature type="transmembrane region" description="Helical" evidence="1">
    <location>
        <begin position="12"/>
        <end position="31"/>
    </location>
</feature>
<dbReference type="AlphaFoldDB" id="A0A840VYG9"/>